<dbReference type="AlphaFoldDB" id="A0A914V1P3"/>
<name>A0A914V1P3_9BILA</name>
<organism evidence="8 9">
    <name type="scientific">Plectus sambesii</name>
    <dbReference type="NCBI Taxonomy" id="2011161"/>
    <lineage>
        <taxon>Eukaryota</taxon>
        <taxon>Metazoa</taxon>
        <taxon>Ecdysozoa</taxon>
        <taxon>Nematoda</taxon>
        <taxon>Chromadorea</taxon>
        <taxon>Plectida</taxon>
        <taxon>Plectina</taxon>
        <taxon>Plectoidea</taxon>
        <taxon>Plectidae</taxon>
        <taxon>Plectus</taxon>
    </lineage>
</organism>
<dbReference type="InterPro" id="IPR031160">
    <property type="entry name" value="F_BAR_dom"/>
</dbReference>
<feature type="coiled-coil region" evidence="4">
    <location>
        <begin position="186"/>
        <end position="213"/>
    </location>
</feature>
<keyword evidence="1 2" id="KW-0728">SH3 domain</keyword>
<keyword evidence="8" id="KW-1185">Reference proteome</keyword>
<evidence type="ECO:0000256" key="1">
    <source>
        <dbReference type="ARBA" id="ARBA00022443"/>
    </source>
</evidence>
<evidence type="ECO:0000256" key="5">
    <source>
        <dbReference type="SAM" id="MobiDB-lite"/>
    </source>
</evidence>
<evidence type="ECO:0000256" key="4">
    <source>
        <dbReference type="SAM" id="Coils"/>
    </source>
</evidence>
<dbReference type="Pfam" id="PF00611">
    <property type="entry name" value="FCH"/>
    <property type="match status" value="1"/>
</dbReference>
<proteinExistence type="predicted"/>
<evidence type="ECO:0000259" key="7">
    <source>
        <dbReference type="PROSITE" id="PS51741"/>
    </source>
</evidence>
<dbReference type="Gene3D" id="1.20.1270.60">
    <property type="entry name" value="Arfaptin homology (AH) domain/BAR domain"/>
    <property type="match status" value="1"/>
</dbReference>
<evidence type="ECO:0000256" key="3">
    <source>
        <dbReference type="PROSITE-ProRule" id="PRU01077"/>
    </source>
</evidence>
<accession>A0A914V1P3</accession>
<dbReference type="PANTHER" id="PTHR15735:SF21">
    <property type="entry name" value="PROTEIN NERVOUS WRECK"/>
    <property type="match status" value="1"/>
</dbReference>
<evidence type="ECO:0000313" key="9">
    <source>
        <dbReference type="WBParaSite" id="PSAMB.scaffold144size73127.g2495.t1"/>
    </source>
</evidence>
<sequence>MDPPPRKDVSSAMVFKKNQEAHTTCFNRKHQLELEFLNRYKTYCKQKSELDVSYAASLQRLSQQCQISEHLAHAAGYTNRSLYATWNSYLNESLNVAKQHDDLGRFIGANVGENLKNLQHIKLEAAKQTLDKLARIHQELQLSAKEVDRARREYVAACSSHHDVSEKAKSLKEKLQKKQFGLFQKKEEVEAEYEKLSTRCEELRSLIDDKRNAYLLQTRALSEHQRRYRSIDMPELGKTLEQGIYEQIWTYLSSMTIIEKDLYQSVNDRMAKMTTEVEQCMSPMDHSEAFMASDRSLTTAVAVGFEQHPHDDGSTIVLNKYTEPQLNQEAKKWVAAVARHKRSIEEHEPKLAQLEQLEKHSWENRKNMGSSSNTGLEELTKQIESTREMLRKEQTALVKAQVIVDQLREAGVRLEELTTYHAVKDPTPKTPSPISTIRSIPSMITRKESLHSLASTTSSDYGTIGRRYIAKYAYKSVQEDELSLEKGEEILVIENPTDVQWPKAQNGDGFVGVVPHNYIEPAPVAPPAEHSNPASQLNAGRRHSSFGVAQSEDKKPLGYCEALLDMDASSNSELSARFHDLIAILNRRPHQVDDGWWSGRVLPSGKIGTFASLMVRELSVKEADERLRAIGCEPASATNDHYSTVAKQRPQRPPVAKKPPRATWYGGPPGSSDQRQRPILPSGWPAPKPNLNAEQRKSFADMTVERF</sequence>
<dbReference type="Gene3D" id="2.30.30.40">
    <property type="entry name" value="SH3 Domains"/>
    <property type="match status" value="2"/>
</dbReference>
<dbReference type="InterPro" id="IPR001452">
    <property type="entry name" value="SH3_domain"/>
</dbReference>
<dbReference type="SMART" id="SM00326">
    <property type="entry name" value="SH3"/>
    <property type="match status" value="2"/>
</dbReference>
<feature type="domain" description="SH3" evidence="6">
    <location>
        <begin position="555"/>
        <end position="620"/>
    </location>
</feature>
<dbReference type="Proteomes" id="UP000887566">
    <property type="component" value="Unplaced"/>
</dbReference>
<dbReference type="WBParaSite" id="PSAMB.scaffold144size73127.g2495.t1">
    <property type="protein sequence ID" value="PSAMB.scaffold144size73127.g2495.t1"/>
    <property type="gene ID" value="PSAMB.scaffold144size73127.g2495"/>
</dbReference>
<protein>
    <submittedName>
        <fullName evidence="9">Uncharacterized protein</fullName>
    </submittedName>
</protein>
<feature type="region of interest" description="Disordered" evidence="5">
    <location>
        <begin position="525"/>
        <end position="550"/>
    </location>
</feature>
<dbReference type="Pfam" id="PF00018">
    <property type="entry name" value="SH3_1"/>
    <property type="match status" value="1"/>
</dbReference>
<evidence type="ECO:0000259" key="6">
    <source>
        <dbReference type="PROSITE" id="PS50002"/>
    </source>
</evidence>
<keyword evidence="3 4" id="KW-0175">Coiled coil</keyword>
<dbReference type="GO" id="GO:0030833">
    <property type="term" value="P:regulation of actin filament polymerization"/>
    <property type="evidence" value="ECO:0007669"/>
    <property type="project" value="TreeGrafter"/>
</dbReference>
<feature type="compositionally biased region" description="Basic and acidic residues" evidence="5">
    <location>
        <begin position="694"/>
        <end position="707"/>
    </location>
</feature>
<dbReference type="SUPFAM" id="SSF103657">
    <property type="entry name" value="BAR/IMD domain-like"/>
    <property type="match status" value="1"/>
</dbReference>
<feature type="domain" description="SH3" evidence="6">
    <location>
        <begin position="463"/>
        <end position="524"/>
    </location>
</feature>
<feature type="region of interest" description="Disordered" evidence="5">
    <location>
        <begin position="639"/>
        <end position="707"/>
    </location>
</feature>
<feature type="coiled-coil region" evidence="4">
    <location>
        <begin position="123"/>
        <end position="153"/>
    </location>
</feature>
<evidence type="ECO:0000256" key="2">
    <source>
        <dbReference type="PROSITE-ProRule" id="PRU00192"/>
    </source>
</evidence>
<dbReference type="SUPFAM" id="SSF50044">
    <property type="entry name" value="SH3-domain"/>
    <property type="match status" value="2"/>
</dbReference>
<feature type="domain" description="F-BAR" evidence="7">
    <location>
        <begin position="7"/>
        <end position="285"/>
    </location>
</feature>
<dbReference type="InterPro" id="IPR001060">
    <property type="entry name" value="FCH_dom"/>
</dbReference>
<dbReference type="InterPro" id="IPR036028">
    <property type="entry name" value="SH3-like_dom_sf"/>
</dbReference>
<dbReference type="PANTHER" id="PTHR15735">
    <property type="entry name" value="FCH AND DOUBLE SH3 DOMAINS PROTEIN"/>
    <property type="match status" value="1"/>
</dbReference>
<reference evidence="9" key="1">
    <citation type="submission" date="2022-11" db="UniProtKB">
        <authorList>
            <consortium name="WormBaseParasite"/>
        </authorList>
    </citation>
    <scope>IDENTIFICATION</scope>
</reference>
<evidence type="ECO:0000313" key="8">
    <source>
        <dbReference type="Proteomes" id="UP000887566"/>
    </source>
</evidence>
<dbReference type="PROSITE" id="PS51741">
    <property type="entry name" value="F_BAR"/>
    <property type="match status" value="1"/>
</dbReference>
<dbReference type="PROSITE" id="PS50002">
    <property type="entry name" value="SH3"/>
    <property type="match status" value="2"/>
</dbReference>
<dbReference type="InterPro" id="IPR027267">
    <property type="entry name" value="AH/BAR_dom_sf"/>
</dbReference>